<dbReference type="Pfam" id="PF22513">
    <property type="entry name" value="FitA-like_RHH"/>
    <property type="match status" value="1"/>
</dbReference>
<proteinExistence type="predicted"/>
<evidence type="ECO:0000313" key="2">
    <source>
        <dbReference type="EMBL" id="MFB2893106.1"/>
    </source>
</evidence>
<dbReference type="SUPFAM" id="SSF47598">
    <property type="entry name" value="Ribbon-helix-helix"/>
    <property type="match status" value="1"/>
</dbReference>
<dbReference type="RefSeq" id="WP_413262771.1">
    <property type="nucleotide sequence ID" value="NZ_JBHFNR010000060.1"/>
</dbReference>
<gene>
    <name evidence="2" type="ORF">ACE1CI_09355</name>
</gene>
<protein>
    <recommendedName>
        <fullName evidence="1">Antitoxin FitA-like ribbon-helix-helix domain-containing protein</fullName>
    </recommendedName>
</protein>
<sequence length="84" mass="9786">MTQIVLDNIHPDVLEKIRNLAQKHNRSLEDEIKTILAQAAETDAVEKREINISQAWSKIDEARQRYAGKIFSDSVELLREDRNR</sequence>
<keyword evidence="3" id="KW-1185">Reference proteome</keyword>
<evidence type="ECO:0000313" key="3">
    <source>
        <dbReference type="Proteomes" id="UP001576784"/>
    </source>
</evidence>
<feature type="domain" description="Antitoxin FitA-like ribbon-helix-helix" evidence="1">
    <location>
        <begin position="8"/>
        <end position="40"/>
    </location>
</feature>
<organism evidence="2 3">
    <name type="scientific">Floridaenema flaviceps BLCC-F50</name>
    <dbReference type="NCBI Taxonomy" id="3153642"/>
    <lineage>
        <taxon>Bacteria</taxon>
        <taxon>Bacillati</taxon>
        <taxon>Cyanobacteriota</taxon>
        <taxon>Cyanophyceae</taxon>
        <taxon>Oscillatoriophycideae</taxon>
        <taxon>Aerosakkonematales</taxon>
        <taxon>Aerosakkonemataceae</taxon>
        <taxon>Floridanema</taxon>
        <taxon>Floridanema flaviceps</taxon>
    </lineage>
</organism>
<dbReference type="Gene3D" id="1.10.1220.10">
    <property type="entry name" value="Met repressor-like"/>
    <property type="match status" value="1"/>
</dbReference>
<evidence type="ECO:0000259" key="1">
    <source>
        <dbReference type="Pfam" id="PF22513"/>
    </source>
</evidence>
<comment type="caution">
    <text evidence="2">The sequence shown here is derived from an EMBL/GenBank/DDBJ whole genome shotgun (WGS) entry which is preliminary data.</text>
</comment>
<dbReference type="EMBL" id="JBHFNR010000060">
    <property type="protein sequence ID" value="MFB2893106.1"/>
    <property type="molecule type" value="Genomic_DNA"/>
</dbReference>
<accession>A0ABV4XN25</accession>
<reference evidence="2 3" key="1">
    <citation type="submission" date="2024-09" db="EMBL/GenBank/DDBJ databases">
        <title>Floridaenema gen nov. (Aerosakkonemataceae, Aerosakkonematales ord. nov., Cyanobacteria) from benthic tropical and subtropical fresh waters, with the description of four new species.</title>
        <authorList>
            <person name="Moretto J.A."/>
            <person name="Berthold D.E."/>
            <person name="Lefler F.W."/>
            <person name="Huang I.-S."/>
            <person name="Laughinghouse H. IV."/>
        </authorList>
    </citation>
    <scope>NUCLEOTIDE SEQUENCE [LARGE SCALE GENOMIC DNA]</scope>
    <source>
        <strain evidence="2 3">BLCC-F50</strain>
    </source>
</reference>
<dbReference type="InterPro" id="IPR053853">
    <property type="entry name" value="FitA-like_RHH"/>
</dbReference>
<dbReference type="InterPro" id="IPR010985">
    <property type="entry name" value="Ribbon_hlx_hlx"/>
</dbReference>
<dbReference type="InterPro" id="IPR013321">
    <property type="entry name" value="Arc_rbn_hlx_hlx"/>
</dbReference>
<name>A0ABV4XN25_9CYAN</name>
<dbReference type="Proteomes" id="UP001576784">
    <property type="component" value="Unassembled WGS sequence"/>
</dbReference>